<dbReference type="Pfam" id="PF07690">
    <property type="entry name" value="MFS_1"/>
    <property type="match status" value="2"/>
</dbReference>
<dbReference type="PATRIC" id="fig|1398.25.peg.1139"/>
<dbReference type="InterPro" id="IPR011701">
    <property type="entry name" value="MFS"/>
</dbReference>
<feature type="transmembrane region" description="Helical" evidence="6">
    <location>
        <begin position="438"/>
        <end position="461"/>
    </location>
</feature>
<evidence type="ECO:0000313" key="9">
    <source>
        <dbReference type="Proteomes" id="UP000075304"/>
    </source>
</evidence>
<dbReference type="InterPro" id="IPR050327">
    <property type="entry name" value="Proton-linked_MCT"/>
</dbReference>
<organism evidence="8 9">
    <name type="scientific">Heyndrickxia coagulans</name>
    <name type="common">Weizmannia coagulans</name>
    <dbReference type="NCBI Taxonomy" id="1398"/>
    <lineage>
        <taxon>Bacteria</taxon>
        <taxon>Bacillati</taxon>
        <taxon>Bacillota</taxon>
        <taxon>Bacilli</taxon>
        <taxon>Bacillales</taxon>
        <taxon>Bacillaceae</taxon>
        <taxon>Heyndrickxia</taxon>
    </lineage>
</organism>
<feature type="transmembrane region" description="Helical" evidence="6">
    <location>
        <begin position="296"/>
        <end position="316"/>
    </location>
</feature>
<evidence type="ECO:0000313" key="8">
    <source>
        <dbReference type="EMBL" id="KYC61957.1"/>
    </source>
</evidence>
<sequence>MPAFSFFAGAGVKNSMACFAHCGRSRVKSCLLSNLPSSKVLRRKSGHGLLPAIPFFRKIVHKLEYLILSICHLLWTLRGKVSRSGLFLCHPFLSVYRLFLFKAFSFRKCVPSLFSYYNLNCRKGQKKREEPDMLERKANRSLIVLGTMIVQMGLGTVYTWSLFNQPLVDKFGWQLSAVSTTFSILSLALAVSTLFATKLQAKWGLRRLVAFSGILLGAGLILSSFAPSLWMLYLLAGLIVGYADGTAYITTLSNLMKWFPDKKGLVSGISVGAYGTGSLVFKFINGAVLSSFGVTQAFLCWGVIAIAMITGGSFLLKEAENTTTSGTVSKQPAGKDFTIKEMLKTKQAYLLFIVFFTACMSGLYLIGLVKDIGTGLVGLDVATASNAVALIAVFNTIGRLVLGGLSDHVGRMKVVSGTLLATAVAVSILSYAHLNFALFFICVAAIAFGFGGNVTVFPAIISDFFGLKNQSANYSVIYQGFGIGALSGSVIASLLGGFMPTFHAITILCLVSFAITLFIKSPAEEAAHAHGVRGNIDRAQHSH</sequence>
<gene>
    <name evidence="8" type="ORF">B4099_2181</name>
</gene>
<dbReference type="Gene3D" id="1.20.1250.20">
    <property type="entry name" value="MFS general substrate transporter like domains"/>
    <property type="match status" value="2"/>
</dbReference>
<accession>A0A150JXK8</accession>
<feature type="transmembrane region" description="Helical" evidence="6">
    <location>
        <begin position="208"/>
        <end position="226"/>
    </location>
</feature>
<feature type="transmembrane region" description="Helical" evidence="6">
    <location>
        <begin position="142"/>
        <end position="163"/>
    </location>
</feature>
<comment type="subcellular location">
    <subcellularLocation>
        <location evidence="1">Cell membrane</location>
        <topology evidence="1">Multi-pass membrane protein</topology>
    </subcellularLocation>
</comment>
<keyword evidence="2" id="KW-0813">Transport</keyword>
<dbReference type="GO" id="GO:0005886">
    <property type="term" value="C:plasma membrane"/>
    <property type="evidence" value="ECO:0007669"/>
    <property type="project" value="UniProtKB-SubCell"/>
</dbReference>
<evidence type="ECO:0000256" key="4">
    <source>
        <dbReference type="ARBA" id="ARBA00022989"/>
    </source>
</evidence>
<feature type="transmembrane region" description="Helical" evidence="6">
    <location>
        <begin position="473"/>
        <end position="495"/>
    </location>
</feature>
<protein>
    <recommendedName>
        <fullName evidence="7">Major facilitator superfamily (MFS) profile domain-containing protein</fullName>
    </recommendedName>
</protein>
<keyword evidence="4 6" id="KW-1133">Transmembrane helix</keyword>
<feature type="transmembrane region" description="Helical" evidence="6">
    <location>
        <begin position="232"/>
        <end position="252"/>
    </location>
</feature>
<dbReference type="GO" id="GO:0022857">
    <property type="term" value="F:transmembrane transporter activity"/>
    <property type="evidence" value="ECO:0007669"/>
    <property type="project" value="InterPro"/>
</dbReference>
<feature type="domain" description="Major facilitator superfamily (MFS) profile" evidence="7">
    <location>
        <begin position="139"/>
        <end position="524"/>
    </location>
</feature>
<feature type="transmembrane region" description="Helical" evidence="6">
    <location>
        <begin position="264"/>
        <end position="284"/>
    </location>
</feature>
<feature type="transmembrane region" description="Helical" evidence="6">
    <location>
        <begin position="348"/>
        <end position="369"/>
    </location>
</feature>
<dbReference type="PANTHER" id="PTHR11360">
    <property type="entry name" value="MONOCARBOXYLATE TRANSPORTER"/>
    <property type="match status" value="1"/>
</dbReference>
<dbReference type="PANTHER" id="PTHR11360:SF317">
    <property type="entry name" value="MAJOR FACILITATOR SUPERFAMILY (MFS) PROFILE DOMAIN-CONTAINING PROTEIN-RELATED"/>
    <property type="match status" value="1"/>
</dbReference>
<dbReference type="CDD" id="cd17353">
    <property type="entry name" value="MFS_OFA_like"/>
    <property type="match status" value="1"/>
</dbReference>
<feature type="transmembrane region" description="Helical" evidence="6">
    <location>
        <begin position="414"/>
        <end position="432"/>
    </location>
</feature>
<evidence type="ECO:0000256" key="6">
    <source>
        <dbReference type="SAM" id="Phobius"/>
    </source>
</evidence>
<feature type="transmembrane region" description="Helical" evidence="6">
    <location>
        <begin position="381"/>
        <end position="402"/>
    </location>
</feature>
<dbReference type="FunFam" id="1.20.1250.20:FF:000194">
    <property type="entry name" value="Inner membrane protein yhjX"/>
    <property type="match status" value="1"/>
</dbReference>
<dbReference type="PROSITE" id="PS50850">
    <property type="entry name" value="MFS"/>
    <property type="match status" value="1"/>
</dbReference>
<dbReference type="SUPFAM" id="SSF103473">
    <property type="entry name" value="MFS general substrate transporter"/>
    <property type="match status" value="1"/>
</dbReference>
<dbReference type="AlphaFoldDB" id="A0A150JXK8"/>
<evidence type="ECO:0000256" key="3">
    <source>
        <dbReference type="ARBA" id="ARBA00022692"/>
    </source>
</evidence>
<dbReference type="InterPro" id="IPR036259">
    <property type="entry name" value="MFS_trans_sf"/>
</dbReference>
<dbReference type="InterPro" id="IPR020846">
    <property type="entry name" value="MFS_dom"/>
</dbReference>
<comment type="caution">
    <text evidence="8">The sequence shown here is derived from an EMBL/GenBank/DDBJ whole genome shotgun (WGS) entry which is preliminary data.</text>
</comment>
<keyword evidence="3 6" id="KW-0812">Transmembrane</keyword>
<dbReference type="EMBL" id="LQYI01000136">
    <property type="protein sequence ID" value="KYC61957.1"/>
    <property type="molecule type" value="Genomic_DNA"/>
</dbReference>
<evidence type="ECO:0000256" key="2">
    <source>
        <dbReference type="ARBA" id="ARBA00022448"/>
    </source>
</evidence>
<feature type="transmembrane region" description="Helical" evidence="6">
    <location>
        <begin position="501"/>
        <end position="519"/>
    </location>
</feature>
<feature type="transmembrane region" description="Helical" evidence="6">
    <location>
        <begin position="175"/>
        <end position="196"/>
    </location>
</feature>
<dbReference type="Proteomes" id="UP000075304">
    <property type="component" value="Unassembled WGS sequence"/>
</dbReference>
<evidence type="ECO:0000256" key="5">
    <source>
        <dbReference type="ARBA" id="ARBA00023136"/>
    </source>
</evidence>
<evidence type="ECO:0000256" key="1">
    <source>
        <dbReference type="ARBA" id="ARBA00004651"/>
    </source>
</evidence>
<name>A0A150JXK8_HEYCO</name>
<proteinExistence type="predicted"/>
<dbReference type="FunFam" id="1.20.1250.20:FF:000166">
    <property type="entry name" value="Inner membrane protein YhjX"/>
    <property type="match status" value="1"/>
</dbReference>
<evidence type="ECO:0000259" key="7">
    <source>
        <dbReference type="PROSITE" id="PS50850"/>
    </source>
</evidence>
<reference evidence="8 9" key="1">
    <citation type="submission" date="2016-01" db="EMBL/GenBank/DDBJ databases">
        <title>Genome Sequences of Twelve Sporeforming Bacillus Species Isolated from Foods.</title>
        <authorList>
            <person name="Berendsen E.M."/>
            <person name="Wells-Bennik M.H."/>
            <person name="Krawcyk A.O."/>
            <person name="De Jong A."/>
            <person name="Holsappel S."/>
            <person name="Eijlander R.T."/>
            <person name="Kuipers O.P."/>
        </authorList>
    </citation>
    <scope>NUCLEOTIDE SEQUENCE [LARGE SCALE GENOMIC DNA]</scope>
    <source>
        <strain evidence="8 9">B4099</strain>
    </source>
</reference>
<keyword evidence="5 6" id="KW-0472">Membrane</keyword>